<feature type="signal peptide" evidence="1">
    <location>
        <begin position="1"/>
        <end position="18"/>
    </location>
</feature>
<dbReference type="SUPFAM" id="SSF74653">
    <property type="entry name" value="TolA/TonB C-terminal domain"/>
    <property type="match status" value="1"/>
</dbReference>
<sequence>MRLIAVFALFVLSQVALARGTPVPPERDELKPATRILSERGIVVAGLFGGTNPEISRRLASGSVGCPANEIGISNEEAHRGIHTFTAHCKGREYFCTYKYPDPISCSQTAGITDAEVEDHREEAAKEMEAWKEQVMGRLQQAWVKPPEYSNGQRTVMRVKLDERGRLLNLQWISRSGDARVDKSILKAFKQIEPYPIPPDVGAAFSGMEFSFP</sequence>
<proteinExistence type="predicted"/>
<name>A0A9X3YGR8_9GAMM</name>
<comment type="caution">
    <text evidence="2">The sequence shown here is derived from an EMBL/GenBank/DDBJ whole genome shotgun (WGS) entry which is preliminary data.</text>
</comment>
<dbReference type="EMBL" id="JAOVZO020000001">
    <property type="protein sequence ID" value="MDC8010966.1"/>
    <property type="molecule type" value="Genomic_DNA"/>
</dbReference>
<keyword evidence="3" id="KW-1185">Reference proteome</keyword>
<evidence type="ECO:0000256" key="1">
    <source>
        <dbReference type="SAM" id="SignalP"/>
    </source>
</evidence>
<dbReference type="Gene3D" id="3.30.1150.10">
    <property type="match status" value="1"/>
</dbReference>
<protein>
    <submittedName>
        <fullName evidence="2">Energy transducer TonB</fullName>
    </submittedName>
</protein>
<dbReference type="AlphaFoldDB" id="A0A9X3YGR8"/>
<gene>
    <name evidence="2" type="ORF">OD750_000230</name>
</gene>
<reference evidence="2" key="1">
    <citation type="submission" date="2023-02" db="EMBL/GenBank/DDBJ databases">
        <title>Tahibacter soli sp. nov. isolated from soil.</title>
        <authorList>
            <person name="Baek J.H."/>
            <person name="Lee J.K."/>
            <person name="Choi D.G."/>
            <person name="Jeon C.O."/>
        </authorList>
    </citation>
    <scope>NUCLEOTIDE SEQUENCE</scope>
    <source>
        <strain evidence="2">BL</strain>
    </source>
</reference>
<evidence type="ECO:0000313" key="3">
    <source>
        <dbReference type="Proteomes" id="UP001139971"/>
    </source>
</evidence>
<feature type="chain" id="PRO_5040964448" evidence="1">
    <location>
        <begin position="19"/>
        <end position="213"/>
    </location>
</feature>
<evidence type="ECO:0000313" key="2">
    <source>
        <dbReference type="EMBL" id="MDC8010966.1"/>
    </source>
</evidence>
<keyword evidence="1" id="KW-0732">Signal</keyword>
<accession>A0A9X3YGR8</accession>
<organism evidence="2 3">
    <name type="scientific">Tahibacter soli</name>
    <dbReference type="NCBI Taxonomy" id="2983605"/>
    <lineage>
        <taxon>Bacteria</taxon>
        <taxon>Pseudomonadati</taxon>
        <taxon>Pseudomonadota</taxon>
        <taxon>Gammaproteobacteria</taxon>
        <taxon>Lysobacterales</taxon>
        <taxon>Rhodanobacteraceae</taxon>
        <taxon>Tahibacter</taxon>
    </lineage>
</organism>
<dbReference type="RefSeq" id="WP_263544854.1">
    <property type="nucleotide sequence ID" value="NZ_JAOVZO020000001.1"/>
</dbReference>
<dbReference type="Proteomes" id="UP001139971">
    <property type="component" value="Unassembled WGS sequence"/>
</dbReference>
<dbReference type="Pfam" id="PF13103">
    <property type="entry name" value="TonB_2"/>
    <property type="match status" value="1"/>
</dbReference>